<dbReference type="Gene3D" id="1.25.40.80">
    <property type="match status" value="1"/>
</dbReference>
<proteinExistence type="predicted"/>
<name>T1H3D7_MEGSC</name>
<evidence type="ECO:0000313" key="1">
    <source>
        <dbReference type="EnsemblMetazoa" id="MESCA010762-PA"/>
    </source>
</evidence>
<reference evidence="1" key="2">
    <citation type="submission" date="2015-06" db="UniProtKB">
        <authorList>
            <consortium name="EnsemblMetazoa"/>
        </authorList>
    </citation>
    <scope>IDENTIFICATION</scope>
</reference>
<dbReference type="AlphaFoldDB" id="T1H3D7"/>
<dbReference type="InterPro" id="IPR052219">
    <property type="entry name" value="Photolyase_Class-2"/>
</dbReference>
<organism evidence="1 2">
    <name type="scientific">Megaselia scalaris</name>
    <name type="common">Humpbacked fly</name>
    <name type="synonym">Phora scalaris</name>
    <dbReference type="NCBI Taxonomy" id="36166"/>
    <lineage>
        <taxon>Eukaryota</taxon>
        <taxon>Metazoa</taxon>
        <taxon>Ecdysozoa</taxon>
        <taxon>Arthropoda</taxon>
        <taxon>Hexapoda</taxon>
        <taxon>Insecta</taxon>
        <taxon>Pterygota</taxon>
        <taxon>Neoptera</taxon>
        <taxon>Endopterygota</taxon>
        <taxon>Diptera</taxon>
        <taxon>Brachycera</taxon>
        <taxon>Muscomorpha</taxon>
        <taxon>Platypezoidea</taxon>
        <taxon>Phoridae</taxon>
        <taxon>Megaseliini</taxon>
        <taxon>Megaselia</taxon>
    </lineage>
</organism>
<protein>
    <submittedName>
        <fullName evidence="1">Uncharacterized protein</fullName>
    </submittedName>
</protein>
<dbReference type="PROSITE" id="PS01083">
    <property type="entry name" value="DNA_PHOTOLYASES_2_1"/>
    <property type="match status" value="1"/>
</dbReference>
<evidence type="ECO:0000313" key="2">
    <source>
        <dbReference type="Proteomes" id="UP000015102"/>
    </source>
</evidence>
<dbReference type="PANTHER" id="PTHR10211">
    <property type="entry name" value="DEOXYRIBODIPYRIMIDINE PHOTOLYASE"/>
    <property type="match status" value="1"/>
</dbReference>
<sequence length="162" mass="19256">FPPVILHPFECKGNCARIPWKTILKQFTFNKQVKPVKWANPGYESACRMLYNFCETRLEYFADCRNNPPENYVSNLSPWFHFGHISCQRAILYIKQFQSKFPHSVDVFCEEAIVRRELADNFCFYNENYDNLSGISCKKWFNIPDFVKIYGGKVYEKDFVIF</sequence>
<dbReference type="InterPro" id="IPR036134">
    <property type="entry name" value="Crypto/Photolyase_FAD-like_sf"/>
</dbReference>
<dbReference type="Proteomes" id="UP000015102">
    <property type="component" value="Unassembled WGS sequence"/>
</dbReference>
<dbReference type="GO" id="GO:0003904">
    <property type="term" value="F:deoxyribodipyrimidine photo-lyase activity"/>
    <property type="evidence" value="ECO:0007669"/>
    <property type="project" value="TreeGrafter"/>
</dbReference>
<dbReference type="STRING" id="36166.T1H3D7"/>
<dbReference type="EMBL" id="CAQQ02014370">
    <property type="status" value="NOT_ANNOTATED_CDS"/>
    <property type="molecule type" value="Genomic_DNA"/>
</dbReference>
<dbReference type="InterPro" id="IPR032673">
    <property type="entry name" value="DNA_photolyase_2_CS"/>
</dbReference>
<dbReference type="EnsemblMetazoa" id="MESCA010762-RA">
    <property type="protein sequence ID" value="MESCA010762-PA"/>
    <property type="gene ID" value="MESCA010762"/>
</dbReference>
<dbReference type="EMBL" id="CAQQ02014367">
    <property type="status" value="NOT_ANNOTATED_CDS"/>
    <property type="molecule type" value="Genomic_DNA"/>
</dbReference>
<dbReference type="GO" id="GO:0000719">
    <property type="term" value="P:photoreactive repair"/>
    <property type="evidence" value="ECO:0007669"/>
    <property type="project" value="TreeGrafter"/>
</dbReference>
<dbReference type="SUPFAM" id="SSF48173">
    <property type="entry name" value="Cryptochrome/photolyase FAD-binding domain"/>
    <property type="match status" value="1"/>
</dbReference>
<keyword evidence="2" id="KW-1185">Reference proteome</keyword>
<dbReference type="EMBL" id="CAQQ02014369">
    <property type="status" value="NOT_ANNOTATED_CDS"/>
    <property type="molecule type" value="Genomic_DNA"/>
</dbReference>
<dbReference type="PANTHER" id="PTHR10211:SF0">
    <property type="entry name" value="DEOXYRIBODIPYRIMIDINE PHOTO-LYASE"/>
    <property type="match status" value="1"/>
</dbReference>
<dbReference type="EMBL" id="CAQQ02014368">
    <property type="status" value="NOT_ANNOTATED_CDS"/>
    <property type="molecule type" value="Genomic_DNA"/>
</dbReference>
<dbReference type="HOGENOM" id="CLU_138927_0_0_1"/>
<reference evidence="2" key="1">
    <citation type="submission" date="2013-02" db="EMBL/GenBank/DDBJ databases">
        <authorList>
            <person name="Hughes D."/>
        </authorList>
    </citation>
    <scope>NUCLEOTIDE SEQUENCE</scope>
    <source>
        <strain>Durham</strain>
        <strain evidence="2">NC isolate 2 -- Noor lab</strain>
    </source>
</reference>
<accession>T1H3D7</accession>